<feature type="transmembrane region" description="Helical" evidence="1">
    <location>
        <begin position="6"/>
        <end position="22"/>
    </location>
</feature>
<dbReference type="OrthoDB" id="963815at2"/>
<feature type="transmembrane region" description="Helical" evidence="1">
    <location>
        <begin position="71"/>
        <end position="94"/>
    </location>
</feature>
<dbReference type="RefSeq" id="WP_138366812.1">
    <property type="nucleotide sequence ID" value="NZ_VCEJ01000004.1"/>
</dbReference>
<dbReference type="AlphaFoldDB" id="A0A5R9KZ33"/>
<evidence type="ECO:0000313" key="3">
    <source>
        <dbReference type="Proteomes" id="UP000306402"/>
    </source>
</evidence>
<proteinExistence type="predicted"/>
<keyword evidence="1" id="KW-1133">Transmembrane helix</keyword>
<name>A0A5R9KZ33_9BACT</name>
<keyword evidence="1" id="KW-0812">Transmembrane</keyword>
<gene>
    <name evidence="2" type="ORF">FEN17_18605</name>
</gene>
<dbReference type="Proteomes" id="UP000306402">
    <property type="component" value="Unassembled WGS sequence"/>
</dbReference>
<organism evidence="2 3">
    <name type="scientific">Dyadobacter luticola</name>
    <dbReference type="NCBI Taxonomy" id="1979387"/>
    <lineage>
        <taxon>Bacteria</taxon>
        <taxon>Pseudomonadati</taxon>
        <taxon>Bacteroidota</taxon>
        <taxon>Cytophagia</taxon>
        <taxon>Cytophagales</taxon>
        <taxon>Spirosomataceae</taxon>
        <taxon>Dyadobacter</taxon>
    </lineage>
</organism>
<dbReference type="EMBL" id="VCEJ01000004">
    <property type="protein sequence ID" value="TLV01441.1"/>
    <property type="molecule type" value="Genomic_DNA"/>
</dbReference>
<keyword evidence="1" id="KW-0472">Membrane</keyword>
<reference evidence="2 3" key="1">
    <citation type="submission" date="2019-05" db="EMBL/GenBank/DDBJ databases">
        <authorList>
            <person name="Qu J.-H."/>
        </authorList>
    </citation>
    <scope>NUCLEOTIDE SEQUENCE [LARGE SCALE GENOMIC DNA]</scope>
    <source>
        <strain evidence="2 3">T17</strain>
    </source>
</reference>
<evidence type="ECO:0000256" key="1">
    <source>
        <dbReference type="SAM" id="Phobius"/>
    </source>
</evidence>
<comment type="caution">
    <text evidence="2">The sequence shown here is derived from an EMBL/GenBank/DDBJ whole genome shotgun (WGS) entry which is preliminary data.</text>
</comment>
<sequence>MDWFLVLIGVLLIGFGGYIWQFKNIRLLNNIPAGAHILDKNKAARLGGCYLILIGICMIGFGYVVENFSSQTIIIIVACFIPINMIVMVSYLVAQSRNMR</sequence>
<feature type="transmembrane region" description="Helical" evidence="1">
    <location>
        <begin position="43"/>
        <end position="65"/>
    </location>
</feature>
<accession>A0A5R9KZ33</accession>
<evidence type="ECO:0000313" key="2">
    <source>
        <dbReference type="EMBL" id="TLV01441.1"/>
    </source>
</evidence>
<keyword evidence="3" id="KW-1185">Reference proteome</keyword>
<evidence type="ECO:0008006" key="4">
    <source>
        <dbReference type="Google" id="ProtNLM"/>
    </source>
</evidence>
<protein>
    <recommendedName>
        <fullName evidence="4">DUF3784 domain-containing protein</fullName>
    </recommendedName>
</protein>